<organism evidence="2">
    <name type="scientific">Pontimicrobium sp. SW4</name>
    <dbReference type="NCBI Taxonomy" id="3153519"/>
    <lineage>
        <taxon>Bacteria</taxon>
        <taxon>Pseudomonadati</taxon>
        <taxon>Bacteroidota</taxon>
        <taxon>Flavobacteriia</taxon>
        <taxon>Flavobacteriales</taxon>
        <taxon>Flavobacteriaceae</taxon>
        <taxon>Pontimicrobium</taxon>
    </lineage>
</organism>
<keyword evidence="1" id="KW-1133">Transmembrane helix</keyword>
<feature type="transmembrane region" description="Helical" evidence="1">
    <location>
        <begin position="49"/>
        <end position="67"/>
    </location>
</feature>
<dbReference type="EMBL" id="CP157199">
    <property type="protein sequence ID" value="XBG62716.1"/>
    <property type="molecule type" value="Genomic_DNA"/>
</dbReference>
<name>A0AAU7BXA3_9FLAO</name>
<sequence>MGYMGFGMQRWVYSRNPKKPFVKGRIPSFSTTDSYDRKFKLQPSKQYDSFYIIISILLISLFFSVIYSKKDAFLIHSNEVNNQKKEIFKYRDKEAFIFLMKSGKHRLESGNIIGAYYEFKLANNIKPNDAYLKQITIETLSILCSRNEKYCKELDVFMKKE</sequence>
<accession>A0AAU7BXA3</accession>
<evidence type="ECO:0000313" key="2">
    <source>
        <dbReference type="EMBL" id="XBG62716.1"/>
    </source>
</evidence>
<evidence type="ECO:0000256" key="1">
    <source>
        <dbReference type="SAM" id="Phobius"/>
    </source>
</evidence>
<dbReference type="RefSeq" id="WP_347926134.1">
    <property type="nucleotide sequence ID" value="NZ_CP157199.1"/>
</dbReference>
<keyword evidence="1" id="KW-0472">Membrane</keyword>
<protein>
    <submittedName>
        <fullName evidence="2">Uncharacterized protein</fullName>
    </submittedName>
</protein>
<proteinExistence type="predicted"/>
<dbReference type="AlphaFoldDB" id="A0AAU7BXA3"/>
<keyword evidence="1" id="KW-0812">Transmembrane</keyword>
<reference evidence="2" key="1">
    <citation type="submission" date="2024-05" db="EMBL/GenBank/DDBJ databases">
        <title>Pontimicrobium maritimus sp. nov., isolated form sea water.</title>
        <authorList>
            <person name="Muhammad N."/>
            <person name="Vuong T.Q."/>
            <person name="Han H.L."/>
            <person name="Kim S.-G."/>
        </authorList>
    </citation>
    <scope>NUCLEOTIDE SEQUENCE</scope>
    <source>
        <strain evidence="2">SW4</strain>
    </source>
</reference>
<gene>
    <name evidence="2" type="ORF">ABGB03_07325</name>
</gene>